<evidence type="ECO:0000313" key="3">
    <source>
        <dbReference type="Proteomes" id="UP000184520"/>
    </source>
</evidence>
<dbReference type="AlphaFoldDB" id="A0A1M5STZ1"/>
<dbReference type="Gene3D" id="3.90.550.20">
    <property type="match status" value="1"/>
</dbReference>
<reference evidence="3" key="1">
    <citation type="submission" date="2016-11" db="EMBL/GenBank/DDBJ databases">
        <authorList>
            <person name="Varghese N."/>
            <person name="Submissions S."/>
        </authorList>
    </citation>
    <scope>NUCLEOTIDE SEQUENCE [LARGE SCALE GENOMIC DNA]</scope>
    <source>
        <strain evidence="3">CGMCC 1.8995</strain>
    </source>
</reference>
<sequence>MQSQVQAYIANNDLAKAAELCLSVNDSEPQFWVFNSIAKVAVEYRNQRNNDAALTHLEEAEQKWPDIAKPVFFWMELGHTRRTLLQFENAASAYAQVIEISPGHFWANLFYVTSLLKLGLADKAHEVFERFESKFDTPEESSSEWLILRIEIAIARDELQLLQSYYQLCAYKIHHFKPYQRHRLIRLLYHVKDTRLVAKCIQSLIFWLSDDASCIYLFAKLFYDIDRLASCIRTLLSILSLEKEPANYMDLLITSVCETAEVNRDNTWKQAKCFLDKQCIDGNSAGYYWQLWQDYFEPQAEEYPVIANKNYNVGTERTLQQFTLLYARQSQLPIGQPAQASPYSVISCSFGREASKNLELEKTSSSGVEVKRFSIGNAIEFINTHYPKRFYSAWRLTRSQADKEHLFKLCYLVKIGGIFVPENMQENPEKLAQLTNYPESLLLVKGYMGINTGIVVSKPNHPLLKAILEQIVQNLTNRSRLPGFYTTGALCWSKVYCQYVKEVERRGMNANVRIISPHTAFI</sequence>
<evidence type="ECO:0000313" key="2">
    <source>
        <dbReference type="EMBL" id="SHH41974.1"/>
    </source>
</evidence>
<dbReference type="SUPFAM" id="SSF48452">
    <property type="entry name" value="TPR-like"/>
    <property type="match status" value="1"/>
</dbReference>
<dbReference type="InterPro" id="IPR019734">
    <property type="entry name" value="TPR_rpt"/>
</dbReference>
<dbReference type="RefSeq" id="WP_073325426.1">
    <property type="nucleotide sequence ID" value="NZ_FQWD01000012.1"/>
</dbReference>
<proteinExistence type="predicted"/>
<name>A0A1M5STZ1_9ALTE</name>
<organism evidence="2 3">
    <name type="scientific">Marisediminitalea aggregata</name>
    <dbReference type="NCBI Taxonomy" id="634436"/>
    <lineage>
        <taxon>Bacteria</taxon>
        <taxon>Pseudomonadati</taxon>
        <taxon>Pseudomonadota</taxon>
        <taxon>Gammaproteobacteria</taxon>
        <taxon>Alteromonadales</taxon>
        <taxon>Alteromonadaceae</taxon>
        <taxon>Marisediminitalea</taxon>
    </lineage>
</organism>
<keyword evidence="1" id="KW-0802">TPR repeat</keyword>
<dbReference type="InterPro" id="IPR011990">
    <property type="entry name" value="TPR-like_helical_dom_sf"/>
</dbReference>
<dbReference type="EMBL" id="FQWD01000012">
    <property type="protein sequence ID" value="SHH41974.1"/>
    <property type="molecule type" value="Genomic_DNA"/>
</dbReference>
<dbReference type="PROSITE" id="PS50005">
    <property type="entry name" value="TPR"/>
    <property type="match status" value="1"/>
</dbReference>
<evidence type="ECO:0000256" key="1">
    <source>
        <dbReference type="PROSITE-ProRule" id="PRU00339"/>
    </source>
</evidence>
<dbReference type="OrthoDB" id="146908at2"/>
<accession>A0A1M5STZ1</accession>
<protein>
    <submittedName>
        <fullName evidence="2">Uncharacterized protein</fullName>
    </submittedName>
</protein>
<gene>
    <name evidence="2" type="ORF">SAMN05216361_0085</name>
</gene>
<dbReference type="Proteomes" id="UP000184520">
    <property type="component" value="Unassembled WGS sequence"/>
</dbReference>
<feature type="repeat" description="TPR" evidence="1">
    <location>
        <begin position="71"/>
        <end position="104"/>
    </location>
</feature>
<dbReference type="Gene3D" id="1.25.40.10">
    <property type="entry name" value="Tetratricopeptide repeat domain"/>
    <property type="match status" value="1"/>
</dbReference>
<keyword evidence="3" id="KW-1185">Reference proteome</keyword>